<dbReference type="OrthoDB" id="9132890at2"/>
<feature type="domain" description="WYL" evidence="1">
    <location>
        <begin position="251"/>
        <end position="304"/>
    </location>
</feature>
<evidence type="ECO:0000313" key="2">
    <source>
        <dbReference type="EMBL" id="QEA39467.1"/>
    </source>
</evidence>
<sequence length="406" mass="45213">MTDFAQDLGTRLLQERERLELTIDALVTQARLSEARLHRPEAGGDPAEPNAGGLAVLDVAGIDVTYLLTGQQTLSQAEGVLIEQYRAGTDEQKASAAAAGGAVEESGIGRAVPLRRVVWLPFIMKSRESAERRAVVMEWYEVLFFLGLLWAAGAQWDRGIQHRRKARQDGKDTHSLWWHVRAADELKKANKYKKSTGKSAATSTESLKWLQEANCRAAHEALSSKRWKKKAKKARESANHALSGLDEREANAYRPDDRLCFIYKDSQGNITTREVSSWDNDSTYIEGFCHRAGDIRTFRRDRIVEFLEGEELLGPEFEEVDPKPKSSVPSMEILFTGFSAEEREELEADAQDAGLQVRKTVTKNLGFVCAGPRAGSTKLSRARAQGCMILNEDEFQQMLATGEVPA</sequence>
<dbReference type="InterPro" id="IPR026881">
    <property type="entry name" value="WYL_dom"/>
</dbReference>
<dbReference type="EMBL" id="CP042382">
    <property type="protein sequence ID" value="QEA39467.1"/>
    <property type="molecule type" value="Genomic_DNA"/>
</dbReference>
<dbReference type="InterPro" id="IPR036420">
    <property type="entry name" value="BRCT_dom_sf"/>
</dbReference>
<evidence type="ECO:0000259" key="1">
    <source>
        <dbReference type="Pfam" id="PF13280"/>
    </source>
</evidence>
<proteinExistence type="predicted"/>
<keyword evidence="3" id="KW-1185">Reference proteome</keyword>
<dbReference type="AlphaFoldDB" id="A0A5B8SU21"/>
<evidence type="ECO:0000313" key="3">
    <source>
        <dbReference type="Proteomes" id="UP000321272"/>
    </source>
</evidence>
<dbReference type="Proteomes" id="UP000321272">
    <property type="component" value="Chromosome"/>
</dbReference>
<protein>
    <recommendedName>
        <fullName evidence="1">WYL domain-containing protein</fullName>
    </recommendedName>
</protein>
<accession>A0A5B8SU21</accession>
<dbReference type="Gene3D" id="3.40.50.10190">
    <property type="entry name" value="BRCT domain"/>
    <property type="match status" value="1"/>
</dbReference>
<gene>
    <name evidence="2" type="ORF">FGL86_10530</name>
</gene>
<dbReference type="Pfam" id="PF13280">
    <property type="entry name" value="WYL"/>
    <property type="match status" value="1"/>
</dbReference>
<dbReference type="RefSeq" id="WP_147184518.1">
    <property type="nucleotide sequence ID" value="NZ_CP042382.1"/>
</dbReference>
<name>A0A5B8SU21_9GAMM</name>
<dbReference type="KEGG" id="paur:FGL86_10530"/>
<reference evidence="2 3" key="1">
    <citation type="submission" date="2019-06" db="EMBL/GenBank/DDBJ databases">
        <title>Genome analyses of bacteria isolated from kimchi.</title>
        <authorList>
            <person name="Lee S."/>
            <person name="Ahn S."/>
            <person name="Roh S."/>
        </authorList>
    </citation>
    <scope>NUCLEOTIDE SEQUENCE [LARGE SCALE GENOMIC DNA]</scope>
    <source>
        <strain evidence="2 3">CBA4606</strain>
    </source>
</reference>
<dbReference type="SUPFAM" id="SSF52113">
    <property type="entry name" value="BRCT domain"/>
    <property type="match status" value="1"/>
</dbReference>
<organism evidence="2 3">
    <name type="scientific">Pistricoccus aurantiacus</name>
    <dbReference type="NCBI Taxonomy" id="1883414"/>
    <lineage>
        <taxon>Bacteria</taxon>
        <taxon>Pseudomonadati</taxon>
        <taxon>Pseudomonadota</taxon>
        <taxon>Gammaproteobacteria</taxon>
        <taxon>Oceanospirillales</taxon>
        <taxon>Halomonadaceae</taxon>
        <taxon>Pistricoccus</taxon>
    </lineage>
</organism>